<dbReference type="InParanoid" id="A0A165KBD3"/>
<dbReference type="Gene3D" id="3.90.180.10">
    <property type="entry name" value="Medium-chain alcohol dehydrogenases, catalytic domain"/>
    <property type="match status" value="1"/>
</dbReference>
<evidence type="ECO:0000313" key="3">
    <source>
        <dbReference type="EMBL" id="KZV96086.1"/>
    </source>
</evidence>
<dbReference type="STRING" id="1314781.A0A165KBD3"/>
<proteinExistence type="predicted"/>
<keyword evidence="1" id="KW-0560">Oxidoreductase</keyword>
<dbReference type="GO" id="GO:0016628">
    <property type="term" value="F:oxidoreductase activity, acting on the CH-CH group of donors, NAD or NADP as acceptor"/>
    <property type="evidence" value="ECO:0007669"/>
    <property type="project" value="InterPro"/>
</dbReference>
<dbReference type="Proteomes" id="UP000077266">
    <property type="component" value="Unassembled WGS sequence"/>
</dbReference>
<dbReference type="OrthoDB" id="809632at2759"/>
<dbReference type="InterPro" id="IPR020843">
    <property type="entry name" value="ER"/>
</dbReference>
<dbReference type="FunFam" id="3.40.50.720:FF:000121">
    <property type="entry name" value="Prostaglandin reductase 2"/>
    <property type="match status" value="1"/>
</dbReference>
<gene>
    <name evidence="3" type="ORF">EXIGLDRAFT_441921</name>
</gene>
<dbReference type="SUPFAM" id="SSF51735">
    <property type="entry name" value="NAD(P)-binding Rossmann-fold domains"/>
    <property type="match status" value="1"/>
</dbReference>
<dbReference type="PANTHER" id="PTHR43205:SF7">
    <property type="entry name" value="PROSTAGLANDIN REDUCTASE 1"/>
    <property type="match status" value="1"/>
</dbReference>
<reference evidence="3 4" key="1">
    <citation type="journal article" date="2016" name="Mol. Biol. Evol.">
        <title>Comparative Genomics of Early-Diverging Mushroom-Forming Fungi Provides Insights into the Origins of Lignocellulose Decay Capabilities.</title>
        <authorList>
            <person name="Nagy L.G."/>
            <person name="Riley R."/>
            <person name="Tritt A."/>
            <person name="Adam C."/>
            <person name="Daum C."/>
            <person name="Floudas D."/>
            <person name="Sun H."/>
            <person name="Yadav J.S."/>
            <person name="Pangilinan J."/>
            <person name="Larsson K.H."/>
            <person name="Matsuura K."/>
            <person name="Barry K."/>
            <person name="Labutti K."/>
            <person name="Kuo R."/>
            <person name="Ohm R.A."/>
            <person name="Bhattacharya S.S."/>
            <person name="Shirouzu T."/>
            <person name="Yoshinaga Y."/>
            <person name="Martin F.M."/>
            <person name="Grigoriev I.V."/>
            <person name="Hibbett D.S."/>
        </authorList>
    </citation>
    <scope>NUCLEOTIDE SEQUENCE [LARGE SCALE GENOMIC DNA]</scope>
    <source>
        <strain evidence="3 4">HHB12029</strain>
    </source>
</reference>
<dbReference type="EMBL" id="KV425947">
    <property type="protein sequence ID" value="KZV96086.1"/>
    <property type="molecule type" value="Genomic_DNA"/>
</dbReference>
<dbReference type="InterPro" id="IPR036291">
    <property type="entry name" value="NAD(P)-bd_dom_sf"/>
</dbReference>
<name>A0A165KBD3_EXIGL</name>
<evidence type="ECO:0000313" key="4">
    <source>
        <dbReference type="Proteomes" id="UP000077266"/>
    </source>
</evidence>
<dbReference type="CDD" id="cd05288">
    <property type="entry name" value="PGDH"/>
    <property type="match status" value="1"/>
</dbReference>
<dbReference type="InterPro" id="IPR045010">
    <property type="entry name" value="MDR_fam"/>
</dbReference>
<sequence>MAPVRNTRVLFNEYAEGYPIPGKTLVVDKSETIDLEGAPLKNGQVLVKTIAISVDPYQRGRMSEPGKTTSGDAYELGKPLVNYVVVKVIRSENPDFAPGQHVYGMGDFSEYQILTDLSTWKVLPETRGTPWSAYVGVLGMPGQTAFYGWKEAAHAKKGETIYISTAAGAVGSMVVQIAKADGLKVIASAGTESKLQFLRELGADVVFNYKTTNVEDVLKEHGPIDIYWDNAGGKSLDAALANLNTFGRVVKIGSISSYNSKPEPIYNTETILWKRIIIRGVLVFDHHEQYLDEFYATFPPKVAKGEIKYVEHVVRSLDETPQLVLDQQKGNNTGKAVIVLADE</sequence>
<dbReference type="InterPro" id="IPR013149">
    <property type="entry name" value="ADH-like_C"/>
</dbReference>
<dbReference type="Gene3D" id="3.40.50.720">
    <property type="entry name" value="NAD(P)-binding Rossmann-like Domain"/>
    <property type="match status" value="1"/>
</dbReference>
<dbReference type="InterPro" id="IPR041694">
    <property type="entry name" value="ADH_N_2"/>
</dbReference>
<dbReference type="InterPro" id="IPR011032">
    <property type="entry name" value="GroES-like_sf"/>
</dbReference>
<dbReference type="Pfam" id="PF00107">
    <property type="entry name" value="ADH_zinc_N"/>
    <property type="match status" value="1"/>
</dbReference>
<keyword evidence="4" id="KW-1185">Reference proteome</keyword>
<dbReference type="SMART" id="SM00829">
    <property type="entry name" value="PKS_ER"/>
    <property type="match status" value="1"/>
</dbReference>
<accession>A0A165KBD3</accession>
<dbReference type="Pfam" id="PF16884">
    <property type="entry name" value="ADH_N_2"/>
    <property type="match status" value="1"/>
</dbReference>
<feature type="domain" description="Enoyl reductase (ER)" evidence="2">
    <location>
        <begin position="22"/>
        <end position="338"/>
    </location>
</feature>
<evidence type="ECO:0000259" key="2">
    <source>
        <dbReference type="SMART" id="SM00829"/>
    </source>
</evidence>
<dbReference type="SUPFAM" id="SSF50129">
    <property type="entry name" value="GroES-like"/>
    <property type="match status" value="1"/>
</dbReference>
<organism evidence="3 4">
    <name type="scientific">Exidia glandulosa HHB12029</name>
    <dbReference type="NCBI Taxonomy" id="1314781"/>
    <lineage>
        <taxon>Eukaryota</taxon>
        <taxon>Fungi</taxon>
        <taxon>Dikarya</taxon>
        <taxon>Basidiomycota</taxon>
        <taxon>Agaricomycotina</taxon>
        <taxon>Agaricomycetes</taxon>
        <taxon>Auriculariales</taxon>
        <taxon>Exidiaceae</taxon>
        <taxon>Exidia</taxon>
    </lineage>
</organism>
<protein>
    <submittedName>
        <fullName evidence="3">NAD(P)-binding protein</fullName>
    </submittedName>
</protein>
<evidence type="ECO:0000256" key="1">
    <source>
        <dbReference type="ARBA" id="ARBA00023002"/>
    </source>
</evidence>
<dbReference type="FunCoup" id="A0A165KBD3">
    <property type="interactions" value="81"/>
</dbReference>
<dbReference type="PANTHER" id="PTHR43205">
    <property type="entry name" value="PROSTAGLANDIN REDUCTASE"/>
    <property type="match status" value="1"/>
</dbReference>
<dbReference type="AlphaFoldDB" id="A0A165KBD3"/>